<evidence type="ECO:0000259" key="8">
    <source>
        <dbReference type="Pfam" id="PF01967"/>
    </source>
</evidence>
<dbReference type="CDD" id="cd00754">
    <property type="entry name" value="Ubl_MoaD"/>
    <property type="match status" value="1"/>
</dbReference>
<evidence type="ECO:0000256" key="2">
    <source>
        <dbReference type="ARBA" id="ARBA00005046"/>
    </source>
</evidence>
<evidence type="ECO:0000313" key="10">
    <source>
        <dbReference type="Proteomes" id="UP000565262"/>
    </source>
</evidence>
<reference evidence="9 10" key="1">
    <citation type="submission" date="2020-08" db="EMBL/GenBank/DDBJ databases">
        <title>Oceanospirillum sp. nov. isolated from marine sediment.</title>
        <authorList>
            <person name="Ji X."/>
        </authorList>
    </citation>
    <scope>NUCLEOTIDE SEQUENCE [LARGE SCALE GENOMIC DNA]</scope>
    <source>
        <strain evidence="9 10">D5</strain>
    </source>
</reference>
<dbReference type="UniPathway" id="UPA00344"/>
<dbReference type="AlphaFoldDB" id="A0A839IVQ1"/>
<dbReference type="InterPro" id="IPR003749">
    <property type="entry name" value="ThiS/MoaD-like"/>
</dbReference>
<evidence type="ECO:0000256" key="4">
    <source>
        <dbReference type="ARBA" id="ARBA00023150"/>
    </source>
</evidence>
<dbReference type="InterPro" id="IPR047594">
    <property type="entry name" value="MoaC_bact/euk"/>
</dbReference>
<dbReference type="EC" id="4.6.1.17" evidence="3 7"/>
<dbReference type="RefSeq" id="WP_182810822.1">
    <property type="nucleotide sequence ID" value="NZ_JACJFM010000042.1"/>
</dbReference>
<dbReference type="InterPro" id="IPR002820">
    <property type="entry name" value="Mopterin_CF_biosynth-C_dom"/>
</dbReference>
<protein>
    <recommendedName>
        <fullName evidence="3 7">Cyclic pyranopterin monophosphate synthase</fullName>
        <ecNumber evidence="3 7">4.6.1.17</ecNumber>
    </recommendedName>
    <alternativeName>
        <fullName evidence="7">Molybdenum cofactor biosynthesis protein C</fullName>
    </alternativeName>
</protein>
<dbReference type="Gene3D" id="3.30.70.640">
    <property type="entry name" value="Molybdopterin cofactor biosynthesis C (MoaC) domain"/>
    <property type="match status" value="1"/>
</dbReference>
<comment type="catalytic activity">
    <reaction evidence="1 7">
        <text>(8S)-3',8-cyclo-7,8-dihydroguanosine 5'-triphosphate = cyclic pyranopterin phosphate + diphosphate</text>
        <dbReference type="Rhea" id="RHEA:49580"/>
        <dbReference type="ChEBI" id="CHEBI:33019"/>
        <dbReference type="ChEBI" id="CHEBI:59648"/>
        <dbReference type="ChEBI" id="CHEBI:131766"/>
        <dbReference type="EC" id="4.6.1.17"/>
    </reaction>
</comment>
<evidence type="ECO:0000256" key="6">
    <source>
        <dbReference type="ARBA" id="ARBA00055087"/>
    </source>
</evidence>
<comment type="subunit">
    <text evidence="7">Homohexamer; trimer of dimers.</text>
</comment>
<dbReference type="Pfam" id="PF01967">
    <property type="entry name" value="MoaC"/>
    <property type="match status" value="1"/>
</dbReference>
<evidence type="ECO:0000313" key="9">
    <source>
        <dbReference type="EMBL" id="MBB1489051.1"/>
    </source>
</evidence>
<dbReference type="GO" id="GO:0006777">
    <property type="term" value="P:Mo-molybdopterin cofactor biosynthetic process"/>
    <property type="evidence" value="ECO:0007669"/>
    <property type="project" value="UniProtKB-UniRule"/>
</dbReference>
<name>A0A839IVQ1_9GAMM</name>
<comment type="function">
    <text evidence="6 7">Catalyzes the conversion of (8S)-3',8-cyclo-7,8-dihydroguanosine 5'-triphosphate to cyclic pyranopterin monophosphate (cPMP).</text>
</comment>
<evidence type="ECO:0000256" key="5">
    <source>
        <dbReference type="ARBA" id="ARBA00023239"/>
    </source>
</evidence>
<dbReference type="FunFam" id="3.30.70.640:FF:000001">
    <property type="entry name" value="Cyclic pyranopterin monophosphate synthase"/>
    <property type="match status" value="1"/>
</dbReference>
<dbReference type="CDD" id="cd01420">
    <property type="entry name" value="MoaC_PE"/>
    <property type="match status" value="1"/>
</dbReference>
<evidence type="ECO:0000256" key="7">
    <source>
        <dbReference type="HAMAP-Rule" id="MF_01224"/>
    </source>
</evidence>
<dbReference type="InterPro" id="IPR036522">
    <property type="entry name" value="MoaC_sf"/>
</dbReference>
<dbReference type="NCBIfam" id="TIGR00581">
    <property type="entry name" value="moaC"/>
    <property type="match status" value="1"/>
</dbReference>
<dbReference type="InterPro" id="IPR050105">
    <property type="entry name" value="MoCo_biosynth_MoaA/MoaC"/>
</dbReference>
<sequence length="298" mass="32641">MSDQQTPSFTHLDSQGNASMVDVTEKAVTQREARAEAYIQMQPETLDLILSGGHKKGDVLATARIAGIQAAKKTSDLIPLCHPLMLTKVAVELIPEPENNRVRIESLCKLAGQTGVEMEALTAASVAALTLYDMCKAVDKHMVISGTKVLEKKGGKSGHWLMDSDSTDQMMEISKKPAIATTPVISVTKDEPQFSALEKNVARMQAESRVNEIPPIEVRFFAQLREETGTEVCEVPFNQLKDGTLSDVKHWLVSRHPNWAVYLNRKNVLMSVNQSMGRGNTQVQPGDEVAFFPPVTGG</sequence>
<dbReference type="NCBIfam" id="NF006870">
    <property type="entry name" value="PRK09364.1"/>
    <property type="match status" value="1"/>
</dbReference>
<keyword evidence="4 7" id="KW-0501">Molybdenum cofactor biosynthesis</keyword>
<dbReference type="GO" id="GO:0061799">
    <property type="term" value="F:cyclic pyranopterin monophosphate synthase activity"/>
    <property type="evidence" value="ECO:0007669"/>
    <property type="project" value="UniProtKB-UniRule"/>
</dbReference>
<dbReference type="InterPro" id="IPR023045">
    <property type="entry name" value="MoaC"/>
</dbReference>
<comment type="caution">
    <text evidence="9">The sequence shown here is derived from an EMBL/GenBank/DDBJ whole genome shotgun (WGS) entry which is preliminary data.</text>
</comment>
<dbReference type="SUPFAM" id="SSF55040">
    <property type="entry name" value="Molybdenum cofactor biosynthesis protein C, MoaC"/>
    <property type="match status" value="1"/>
</dbReference>
<evidence type="ECO:0000256" key="3">
    <source>
        <dbReference type="ARBA" id="ARBA00012575"/>
    </source>
</evidence>
<feature type="domain" description="Molybdopterin cofactor biosynthesis C (MoaC)" evidence="8">
    <location>
        <begin position="20"/>
        <end position="155"/>
    </location>
</feature>
<dbReference type="InterPro" id="IPR012675">
    <property type="entry name" value="Beta-grasp_dom_sf"/>
</dbReference>
<keyword evidence="10" id="KW-1185">Reference proteome</keyword>
<comment type="pathway">
    <text evidence="2 7">Cofactor biosynthesis; molybdopterin biosynthesis.</text>
</comment>
<dbReference type="Proteomes" id="UP000565262">
    <property type="component" value="Unassembled WGS sequence"/>
</dbReference>
<dbReference type="HAMAP" id="MF_01224_B">
    <property type="entry name" value="MoaC_B"/>
    <property type="match status" value="1"/>
</dbReference>
<accession>A0A839IVQ1</accession>
<organism evidence="9 10">
    <name type="scientific">Oceanospirillum sediminis</name>
    <dbReference type="NCBI Taxonomy" id="2760088"/>
    <lineage>
        <taxon>Bacteria</taxon>
        <taxon>Pseudomonadati</taxon>
        <taxon>Pseudomonadota</taxon>
        <taxon>Gammaproteobacteria</taxon>
        <taxon>Oceanospirillales</taxon>
        <taxon>Oceanospirillaceae</taxon>
        <taxon>Oceanospirillum</taxon>
    </lineage>
</organism>
<gene>
    <name evidence="7 9" type="primary">moaC</name>
    <name evidence="9" type="ORF">H4O21_20800</name>
</gene>
<evidence type="ECO:0000256" key="1">
    <source>
        <dbReference type="ARBA" id="ARBA00001637"/>
    </source>
</evidence>
<dbReference type="Pfam" id="PF02597">
    <property type="entry name" value="ThiS"/>
    <property type="match status" value="1"/>
</dbReference>
<feature type="binding site" evidence="7">
    <location>
        <begin position="80"/>
        <end position="82"/>
    </location>
    <ligand>
        <name>substrate</name>
    </ligand>
</feature>
<dbReference type="PANTHER" id="PTHR22960:SF29">
    <property type="entry name" value="CYCLIC PYRANOPTERIN MONOPHOSPHATE SYNTHASE"/>
    <property type="match status" value="1"/>
</dbReference>
<dbReference type="InterPro" id="IPR016155">
    <property type="entry name" value="Mopterin_synth/thiamin_S_b"/>
</dbReference>
<dbReference type="PANTHER" id="PTHR22960">
    <property type="entry name" value="MOLYBDOPTERIN COFACTOR SYNTHESIS PROTEIN A"/>
    <property type="match status" value="1"/>
</dbReference>
<feature type="active site" evidence="7">
    <location>
        <position position="133"/>
    </location>
</feature>
<proteinExistence type="inferred from homology"/>
<dbReference type="Gene3D" id="3.10.20.30">
    <property type="match status" value="1"/>
</dbReference>
<dbReference type="EMBL" id="JACJFM010000042">
    <property type="protein sequence ID" value="MBB1489051.1"/>
    <property type="molecule type" value="Genomic_DNA"/>
</dbReference>
<dbReference type="SUPFAM" id="SSF54285">
    <property type="entry name" value="MoaD/ThiS"/>
    <property type="match status" value="1"/>
</dbReference>
<keyword evidence="5 7" id="KW-0456">Lyase</keyword>
<feature type="binding site" evidence="7">
    <location>
        <begin position="118"/>
        <end position="119"/>
    </location>
    <ligand>
        <name>substrate</name>
    </ligand>
</feature>
<comment type="similarity">
    <text evidence="7">Belongs to the MoaC family.</text>
</comment>